<evidence type="ECO:0000313" key="1">
    <source>
        <dbReference type="EMBL" id="TKT88584.1"/>
    </source>
</evidence>
<comment type="caution">
    <text evidence="1">The sequence shown here is derived from an EMBL/GenBank/DDBJ whole genome shotgun (WGS) entry which is preliminary data.</text>
</comment>
<gene>
    <name evidence="1" type="ORF">FDK13_26930</name>
</gene>
<name>A0A4U6D3T3_9BACT</name>
<dbReference type="Proteomes" id="UP000304900">
    <property type="component" value="Unassembled WGS sequence"/>
</dbReference>
<evidence type="ECO:0000313" key="2">
    <source>
        <dbReference type="Proteomes" id="UP000304900"/>
    </source>
</evidence>
<organism evidence="1 2">
    <name type="scientific">Dyadobacter frigoris</name>
    <dbReference type="NCBI Taxonomy" id="2576211"/>
    <lineage>
        <taxon>Bacteria</taxon>
        <taxon>Pseudomonadati</taxon>
        <taxon>Bacteroidota</taxon>
        <taxon>Cytophagia</taxon>
        <taxon>Cytophagales</taxon>
        <taxon>Spirosomataceae</taxon>
        <taxon>Dyadobacter</taxon>
    </lineage>
</organism>
<reference evidence="1 2" key="1">
    <citation type="submission" date="2019-05" db="EMBL/GenBank/DDBJ databases">
        <title>Dyadobacter AR-3-8 sp. nov., isolated from arctic soil.</title>
        <authorList>
            <person name="Chaudhary D.K."/>
        </authorList>
    </citation>
    <scope>NUCLEOTIDE SEQUENCE [LARGE SCALE GENOMIC DNA]</scope>
    <source>
        <strain evidence="1 2">AR-3-8</strain>
    </source>
</reference>
<dbReference type="EMBL" id="SZVO01000015">
    <property type="protein sequence ID" value="TKT88584.1"/>
    <property type="molecule type" value="Genomic_DNA"/>
</dbReference>
<proteinExistence type="predicted"/>
<dbReference type="OrthoDB" id="964489at2"/>
<sequence length="116" mass="13391">MKSGDRLNQIEPLVAEMLIKLDETAAKVDKVSEDVTHLRIAMQKSNDIASKQSDTISFLLENQMLTNDKMDQMKDRLDKMDNNLNEMRRGFVEHMASQQEIKLIQESILTLLKNKN</sequence>
<keyword evidence="2" id="KW-1185">Reference proteome</keyword>
<protein>
    <submittedName>
        <fullName evidence="1">Uncharacterized protein</fullName>
    </submittedName>
</protein>
<dbReference type="AlphaFoldDB" id="A0A4U6D3T3"/>
<accession>A0A4U6D3T3</accession>
<dbReference type="RefSeq" id="WP_137343121.1">
    <property type="nucleotide sequence ID" value="NZ_BSQH01000011.1"/>
</dbReference>